<protein>
    <recommendedName>
        <fullName evidence="2">Cystatin domain-containing protein</fullName>
    </recommendedName>
</protein>
<dbReference type="SUPFAM" id="SSF54403">
    <property type="entry name" value="Cystatin/monellin"/>
    <property type="match status" value="1"/>
</dbReference>
<dbReference type="RefSeq" id="WP_018083503.1">
    <property type="nucleotide sequence ID" value="NZ_AQWM01000034.1"/>
</dbReference>
<dbReference type="Pfam" id="PF00031">
    <property type="entry name" value="Cystatin"/>
    <property type="match status" value="1"/>
</dbReference>
<dbReference type="EMBL" id="AWGB01000049">
    <property type="protein sequence ID" value="ESQ86835.1"/>
    <property type="molecule type" value="Genomic_DNA"/>
</dbReference>
<comment type="caution">
    <text evidence="3">The sequence shown here is derived from an EMBL/GenBank/DDBJ whole genome shotgun (WGS) entry which is preliminary data.</text>
</comment>
<name>V4PMX1_9CAUL</name>
<sequence>MKPVSLALLLLAISAANPAFSAQAQAREPAPPLVGGFQKADVTDKAIRAAADFAISAAPKKMTLKQIVSARQQVVAGMDYSLCLRVAAPKFGLFKDGRLVAAKVFQGLDGSYELTSWQDVKTCD</sequence>
<keyword evidence="4" id="KW-1185">Reference proteome</keyword>
<evidence type="ECO:0000256" key="1">
    <source>
        <dbReference type="SAM" id="SignalP"/>
    </source>
</evidence>
<gene>
    <name evidence="3" type="ORF">ABENE_17935</name>
</gene>
<dbReference type="InterPro" id="IPR046350">
    <property type="entry name" value="Cystatin_sf"/>
</dbReference>
<dbReference type="PATRIC" id="fig|1121022.4.peg.3666"/>
<keyword evidence="1" id="KW-0732">Signal</keyword>
<dbReference type="InterPro" id="IPR000010">
    <property type="entry name" value="Cystatin_dom"/>
</dbReference>
<feature type="signal peptide" evidence="1">
    <location>
        <begin position="1"/>
        <end position="21"/>
    </location>
</feature>
<reference evidence="3 4" key="1">
    <citation type="journal article" date="2014" name="Nature">
        <title>Sequential evolution of bacterial morphology by co-option of a developmental regulator.</title>
        <authorList>
            <person name="Jiang C."/>
            <person name="Brown P.J."/>
            <person name="Ducret A."/>
            <person name="Brun Y.V."/>
        </authorList>
    </citation>
    <scope>NUCLEOTIDE SEQUENCE [LARGE SCALE GENOMIC DNA]</scope>
    <source>
        <strain evidence="3 4">DSM 16100</strain>
    </source>
</reference>
<evidence type="ECO:0000313" key="4">
    <source>
        <dbReference type="Proteomes" id="UP000017837"/>
    </source>
</evidence>
<evidence type="ECO:0000259" key="2">
    <source>
        <dbReference type="Pfam" id="PF00031"/>
    </source>
</evidence>
<dbReference type="AlphaFoldDB" id="V4PMX1"/>
<organism evidence="3 4">
    <name type="scientific">Asticcacaulis benevestitus DSM 16100 = ATCC BAA-896</name>
    <dbReference type="NCBI Taxonomy" id="1121022"/>
    <lineage>
        <taxon>Bacteria</taxon>
        <taxon>Pseudomonadati</taxon>
        <taxon>Pseudomonadota</taxon>
        <taxon>Alphaproteobacteria</taxon>
        <taxon>Caulobacterales</taxon>
        <taxon>Caulobacteraceae</taxon>
        <taxon>Asticcacaulis</taxon>
    </lineage>
</organism>
<accession>V4PMX1</accession>
<evidence type="ECO:0000313" key="3">
    <source>
        <dbReference type="EMBL" id="ESQ86835.1"/>
    </source>
</evidence>
<dbReference type="Proteomes" id="UP000017837">
    <property type="component" value="Unassembled WGS sequence"/>
</dbReference>
<dbReference type="GO" id="GO:0004869">
    <property type="term" value="F:cysteine-type endopeptidase inhibitor activity"/>
    <property type="evidence" value="ECO:0007669"/>
    <property type="project" value="InterPro"/>
</dbReference>
<feature type="chain" id="PRO_5004725192" description="Cystatin domain-containing protein" evidence="1">
    <location>
        <begin position="22"/>
        <end position="124"/>
    </location>
</feature>
<dbReference type="Gene3D" id="3.10.450.10">
    <property type="match status" value="1"/>
</dbReference>
<proteinExistence type="predicted"/>
<feature type="domain" description="Cystatin" evidence="2">
    <location>
        <begin position="35"/>
        <end position="116"/>
    </location>
</feature>
<dbReference type="OrthoDB" id="7173955at2"/>